<organism evidence="1 2">
    <name type="scientific">Flexivirga endophytica</name>
    <dbReference type="NCBI Taxonomy" id="1849103"/>
    <lineage>
        <taxon>Bacteria</taxon>
        <taxon>Bacillati</taxon>
        <taxon>Actinomycetota</taxon>
        <taxon>Actinomycetes</taxon>
        <taxon>Micrococcales</taxon>
        <taxon>Dermacoccaceae</taxon>
        <taxon>Flexivirga</taxon>
    </lineage>
</organism>
<dbReference type="Proteomes" id="UP000636793">
    <property type="component" value="Unassembled WGS sequence"/>
</dbReference>
<keyword evidence="2" id="KW-1185">Reference proteome</keyword>
<sequence length="101" mass="11337">MWHLPTAPAVSTTRIHELVAALVGRPLRAEVLPEPTPNAVFDEQFMAEYAEMFYQHRIPQNMVSSAFEEIFGRRPTPLEDGLRTTLAWYGALAEQPGGRQG</sequence>
<gene>
    <name evidence="1" type="ORF">GCM10011492_10520</name>
</gene>
<comment type="caution">
    <text evidence="1">The sequence shown here is derived from an EMBL/GenBank/DDBJ whole genome shotgun (WGS) entry which is preliminary data.</text>
</comment>
<reference evidence="1" key="1">
    <citation type="journal article" date="2014" name="Int. J. Syst. Evol. Microbiol.">
        <title>Complete genome sequence of Corynebacterium casei LMG S-19264T (=DSM 44701T), isolated from a smear-ripened cheese.</title>
        <authorList>
            <consortium name="US DOE Joint Genome Institute (JGI-PGF)"/>
            <person name="Walter F."/>
            <person name="Albersmeier A."/>
            <person name="Kalinowski J."/>
            <person name="Ruckert C."/>
        </authorList>
    </citation>
    <scope>NUCLEOTIDE SEQUENCE</scope>
    <source>
        <strain evidence="1">CGMCC 1.15085</strain>
    </source>
</reference>
<evidence type="ECO:0000313" key="2">
    <source>
        <dbReference type="Proteomes" id="UP000636793"/>
    </source>
</evidence>
<protein>
    <submittedName>
        <fullName evidence="1">Uncharacterized protein</fullName>
    </submittedName>
</protein>
<accession>A0A916T070</accession>
<evidence type="ECO:0000313" key="1">
    <source>
        <dbReference type="EMBL" id="GGB22613.1"/>
    </source>
</evidence>
<dbReference type="EMBL" id="BMHI01000002">
    <property type="protein sequence ID" value="GGB22613.1"/>
    <property type="molecule type" value="Genomic_DNA"/>
</dbReference>
<dbReference type="RefSeq" id="WP_188835957.1">
    <property type="nucleotide sequence ID" value="NZ_BMHI01000002.1"/>
</dbReference>
<proteinExistence type="predicted"/>
<name>A0A916T070_9MICO</name>
<reference evidence="1" key="2">
    <citation type="submission" date="2020-09" db="EMBL/GenBank/DDBJ databases">
        <authorList>
            <person name="Sun Q."/>
            <person name="Zhou Y."/>
        </authorList>
    </citation>
    <scope>NUCLEOTIDE SEQUENCE</scope>
    <source>
        <strain evidence="1">CGMCC 1.15085</strain>
    </source>
</reference>
<dbReference type="AlphaFoldDB" id="A0A916T070"/>